<evidence type="ECO:0000313" key="2">
    <source>
        <dbReference type="EMBL" id="KAL3875819.1"/>
    </source>
</evidence>
<keyword evidence="3" id="KW-1185">Reference proteome</keyword>
<dbReference type="AlphaFoldDB" id="A0ABD3WPA2"/>
<organism evidence="2 3">
    <name type="scientific">Sinanodonta woodiana</name>
    <name type="common">Chinese pond mussel</name>
    <name type="synonym">Anodonta woodiana</name>
    <dbReference type="NCBI Taxonomy" id="1069815"/>
    <lineage>
        <taxon>Eukaryota</taxon>
        <taxon>Metazoa</taxon>
        <taxon>Spiralia</taxon>
        <taxon>Lophotrochozoa</taxon>
        <taxon>Mollusca</taxon>
        <taxon>Bivalvia</taxon>
        <taxon>Autobranchia</taxon>
        <taxon>Heteroconchia</taxon>
        <taxon>Palaeoheterodonta</taxon>
        <taxon>Unionida</taxon>
        <taxon>Unionoidea</taxon>
        <taxon>Unionidae</taxon>
        <taxon>Unioninae</taxon>
        <taxon>Sinanodonta</taxon>
    </lineage>
</organism>
<dbReference type="PROSITE" id="PS51934">
    <property type="entry name" value="LRAT"/>
    <property type="match status" value="1"/>
</dbReference>
<dbReference type="Proteomes" id="UP001634394">
    <property type="component" value="Unassembled WGS sequence"/>
</dbReference>
<gene>
    <name evidence="2" type="ORF">ACJMK2_033734</name>
</gene>
<reference evidence="2 3" key="1">
    <citation type="submission" date="2024-11" db="EMBL/GenBank/DDBJ databases">
        <title>Chromosome-level genome assembly of the freshwater bivalve Anodonta woodiana.</title>
        <authorList>
            <person name="Chen X."/>
        </authorList>
    </citation>
    <scope>NUCLEOTIDE SEQUENCE [LARGE SCALE GENOMIC DNA]</scope>
    <source>
        <strain evidence="2">MN2024</strain>
        <tissue evidence="2">Gills</tissue>
    </source>
</reference>
<dbReference type="EMBL" id="JBJQND010000005">
    <property type="protein sequence ID" value="KAL3875819.1"/>
    <property type="molecule type" value="Genomic_DNA"/>
</dbReference>
<dbReference type="Pfam" id="PF04970">
    <property type="entry name" value="LRAT"/>
    <property type="match status" value="1"/>
</dbReference>
<accession>A0ABD3WPA2</accession>
<proteinExistence type="predicted"/>
<sequence length="372" mass="39420">MNFELGVYLIKSDGYPESIEEKDKAIKRARERLGEDNYSVAINNCEHFVTLALTERSVSYQIKDANPQKKVRADIYDACVNKKTACKLGVDALKVPVNACLKKTLPVPKQPEIPACDQLMTPTSPANTSVAMATKDIARVTGRAASQMSFEKVAMFISKSSNQILPDIPVMLRLDPSLPVASLEAVFRQTAKKYVDKSLPRLVSDIFTNNGIDLNVVQTAQQAIGDKVGEKSIQLVEKATLETAKQSAAAAGKEAISQAAKQAAKCAAITTTVIETIGVGYNIYNLNEGRKKGTISDKDFKRGVCTKIVGALGSIAGSTAGAYLGSTIGAAVGQILVPIPGVGAFVGSALLGLAGKALLSGMSGFLFDTIMN</sequence>
<feature type="domain" description="LRAT" evidence="1">
    <location>
        <begin position="1"/>
        <end position="61"/>
    </location>
</feature>
<comment type="caution">
    <text evidence="2">The sequence shown here is derived from an EMBL/GenBank/DDBJ whole genome shotgun (WGS) entry which is preliminary data.</text>
</comment>
<evidence type="ECO:0000259" key="1">
    <source>
        <dbReference type="PROSITE" id="PS51934"/>
    </source>
</evidence>
<name>A0ABD3WPA2_SINWO</name>
<dbReference type="Gene3D" id="3.90.1720.10">
    <property type="entry name" value="endopeptidase domain like (from Nostoc punctiforme)"/>
    <property type="match status" value="1"/>
</dbReference>
<evidence type="ECO:0000313" key="3">
    <source>
        <dbReference type="Proteomes" id="UP001634394"/>
    </source>
</evidence>
<dbReference type="InterPro" id="IPR007053">
    <property type="entry name" value="LRAT_dom"/>
</dbReference>
<protein>
    <recommendedName>
        <fullName evidence="1">LRAT domain-containing protein</fullName>
    </recommendedName>
</protein>